<evidence type="ECO:0000259" key="6">
    <source>
        <dbReference type="Pfam" id="PF01494"/>
    </source>
</evidence>
<dbReference type="OrthoDB" id="10053569at2759"/>
<name>A0A162I5G1_9EURO</name>
<evidence type="ECO:0000313" key="7">
    <source>
        <dbReference type="EMBL" id="KZZ88843.1"/>
    </source>
</evidence>
<dbReference type="Proteomes" id="UP000242877">
    <property type="component" value="Unassembled WGS sequence"/>
</dbReference>
<dbReference type="PANTHER" id="PTHR46972:SF1">
    <property type="entry name" value="FAD DEPENDENT OXIDOREDUCTASE DOMAIN-CONTAINING PROTEIN"/>
    <property type="match status" value="1"/>
</dbReference>
<keyword evidence="3" id="KW-0560">Oxidoreductase</keyword>
<feature type="transmembrane region" description="Helical" evidence="5">
    <location>
        <begin position="409"/>
        <end position="428"/>
    </location>
</feature>
<evidence type="ECO:0000256" key="4">
    <source>
        <dbReference type="ARBA" id="ARBA00023033"/>
    </source>
</evidence>
<evidence type="ECO:0000256" key="2">
    <source>
        <dbReference type="ARBA" id="ARBA00022827"/>
    </source>
</evidence>
<dbReference type="SUPFAM" id="SSF51905">
    <property type="entry name" value="FAD/NAD(P)-binding domain"/>
    <property type="match status" value="1"/>
</dbReference>
<dbReference type="InterPro" id="IPR036188">
    <property type="entry name" value="FAD/NAD-bd_sf"/>
</dbReference>
<dbReference type="Gene3D" id="3.50.50.60">
    <property type="entry name" value="FAD/NAD(P)-binding domain"/>
    <property type="match status" value="1"/>
</dbReference>
<feature type="domain" description="FAD-binding" evidence="6">
    <location>
        <begin position="150"/>
        <end position="333"/>
    </location>
</feature>
<dbReference type="GO" id="GO:0004497">
    <property type="term" value="F:monooxygenase activity"/>
    <property type="evidence" value="ECO:0007669"/>
    <property type="project" value="UniProtKB-KW"/>
</dbReference>
<keyword evidence="5" id="KW-1133">Transmembrane helix</keyword>
<keyword evidence="2" id="KW-0274">FAD</keyword>
<keyword evidence="5" id="KW-0472">Membrane</keyword>
<dbReference type="GO" id="GO:0071949">
    <property type="term" value="F:FAD binding"/>
    <property type="evidence" value="ECO:0007669"/>
    <property type="project" value="InterPro"/>
</dbReference>
<dbReference type="EMBL" id="AZGZ01000023">
    <property type="protein sequence ID" value="KZZ88843.1"/>
    <property type="molecule type" value="Genomic_DNA"/>
</dbReference>
<dbReference type="PANTHER" id="PTHR46972">
    <property type="entry name" value="MONOOXYGENASE ASQM-RELATED"/>
    <property type="match status" value="1"/>
</dbReference>
<organism evidence="7 8">
    <name type="scientific">Ascosphaera apis ARSEF 7405</name>
    <dbReference type="NCBI Taxonomy" id="392613"/>
    <lineage>
        <taxon>Eukaryota</taxon>
        <taxon>Fungi</taxon>
        <taxon>Dikarya</taxon>
        <taxon>Ascomycota</taxon>
        <taxon>Pezizomycotina</taxon>
        <taxon>Eurotiomycetes</taxon>
        <taxon>Eurotiomycetidae</taxon>
        <taxon>Onygenales</taxon>
        <taxon>Ascosphaeraceae</taxon>
        <taxon>Ascosphaera</taxon>
    </lineage>
</organism>
<keyword evidence="1" id="KW-0285">Flavoprotein</keyword>
<dbReference type="PRINTS" id="PR00420">
    <property type="entry name" value="RNGMNOXGNASE"/>
</dbReference>
<evidence type="ECO:0000256" key="3">
    <source>
        <dbReference type="ARBA" id="ARBA00023002"/>
    </source>
</evidence>
<keyword evidence="8" id="KW-1185">Reference proteome</keyword>
<proteinExistence type="predicted"/>
<comment type="caution">
    <text evidence="7">The sequence shown here is derived from an EMBL/GenBank/DDBJ whole genome shotgun (WGS) entry which is preliminary data.</text>
</comment>
<dbReference type="AlphaFoldDB" id="A0A162I5G1"/>
<accession>A0A162I5G1</accession>
<protein>
    <submittedName>
        <fullName evidence="7">Aromatic-ring hydroxylase-like protein</fullName>
    </submittedName>
</protein>
<keyword evidence="4" id="KW-0503">Monooxygenase</keyword>
<sequence>MSSPFKIAIVGSGPVGALLARLLVKDGKADREVAVFEADASANARTQGGSLDLSKEYGLYAIEKADLSDQFYKYARVGGDSGLFAASLNEYFHLSETPDTTPPEIDRVRLRKISVESLPEGVVRYGKKLKSISNDNILHFEDETEAGPFDFIVGADGGWSRVRKHLDPKAARPEYSHWKGVKYSIYQPKKIVPKIVELVNNGALFVQEYKCSIAFHAMEKDELKVTAILHYDSDDSHVTSTQAIKNDVFNRLKNMAPPLRKAIELMPDDFEGDTHPISIHYLPRKYSWPSNPRITLAGDSAHLMGPFAGRGVNIGMRDAADLSDAIEEIIALRQDKSAVKSTQAAERQAALVKAYEKELVDRARGSWDITYANMSNLSSVKSGIKGILPHMLTTYTVEAIVGDKERACLRAVLGVVVYPLALLMFPIYRHLYLRFAHPNSFKPVTTE</sequence>
<evidence type="ECO:0000256" key="5">
    <source>
        <dbReference type="SAM" id="Phobius"/>
    </source>
</evidence>
<gene>
    <name evidence="7" type="ORF">AAP_04635</name>
</gene>
<dbReference type="Pfam" id="PF01494">
    <property type="entry name" value="FAD_binding_3"/>
    <property type="match status" value="1"/>
</dbReference>
<dbReference type="InterPro" id="IPR002938">
    <property type="entry name" value="FAD-bd"/>
</dbReference>
<keyword evidence="5" id="KW-0812">Transmembrane</keyword>
<evidence type="ECO:0000313" key="8">
    <source>
        <dbReference type="Proteomes" id="UP000242877"/>
    </source>
</evidence>
<reference evidence="7 8" key="1">
    <citation type="journal article" date="2016" name="Genome Biol. Evol.">
        <title>Divergent and convergent evolution of fungal pathogenicity.</title>
        <authorList>
            <person name="Shang Y."/>
            <person name="Xiao G."/>
            <person name="Zheng P."/>
            <person name="Cen K."/>
            <person name="Zhan S."/>
            <person name="Wang C."/>
        </authorList>
    </citation>
    <scope>NUCLEOTIDE SEQUENCE [LARGE SCALE GENOMIC DNA]</scope>
    <source>
        <strain evidence="7 8">ARSEF 7405</strain>
    </source>
</reference>
<evidence type="ECO:0000256" key="1">
    <source>
        <dbReference type="ARBA" id="ARBA00022630"/>
    </source>
</evidence>
<dbReference type="VEuPathDB" id="FungiDB:AAP_04635"/>